<dbReference type="Proteomes" id="UP000178347">
    <property type="component" value="Unassembled WGS sequence"/>
</dbReference>
<dbReference type="Pfam" id="PF13473">
    <property type="entry name" value="Cupredoxin_1"/>
    <property type="match status" value="1"/>
</dbReference>
<dbReference type="InterPro" id="IPR008972">
    <property type="entry name" value="Cupredoxin"/>
</dbReference>
<comment type="caution">
    <text evidence="2">The sequence shown here is derived from an EMBL/GenBank/DDBJ whole genome shotgun (WGS) entry which is preliminary data.</text>
</comment>
<gene>
    <name evidence="2" type="ORF">A3G00_00415</name>
</gene>
<evidence type="ECO:0000313" key="2">
    <source>
        <dbReference type="EMBL" id="OGH75585.1"/>
    </source>
</evidence>
<accession>A0A1F6MV64</accession>
<evidence type="ECO:0000313" key="3">
    <source>
        <dbReference type="Proteomes" id="UP000178347"/>
    </source>
</evidence>
<name>A0A1F6MV64_9BACT</name>
<organism evidence="2 3">
    <name type="scientific">Candidatus Magasanikbacteria bacterium RIFCSPLOWO2_12_FULL_43_12</name>
    <dbReference type="NCBI Taxonomy" id="1798692"/>
    <lineage>
        <taxon>Bacteria</taxon>
        <taxon>Candidatus Magasanikiibacteriota</taxon>
    </lineage>
</organism>
<dbReference type="Gene3D" id="2.60.40.420">
    <property type="entry name" value="Cupredoxins - blue copper proteins"/>
    <property type="match status" value="1"/>
</dbReference>
<dbReference type="EMBL" id="MFQN01000006">
    <property type="protein sequence ID" value="OGH75585.1"/>
    <property type="molecule type" value="Genomic_DNA"/>
</dbReference>
<reference evidence="2 3" key="1">
    <citation type="journal article" date="2016" name="Nat. Commun.">
        <title>Thousands of microbial genomes shed light on interconnected biogeochemical processes in an aquifer system.</title>
        <authorList>
            <person name="Anantharaman K."/>
            <person name="Brown C.T."/>
            <person name="Hug L.A."/>
            <person name="Sharon I."/>
            <person name="Castelle C.J."/>
            <person name="Probst A.J."/>
            <person name="Thomas B.C."/>
            <person name="Singh A."/>
            <person name="Wilkins M.J."/>
            <person name="Karaoz U."/>
            <person name="Brodie E.L."/>
            <person name="Williams K.H."/>
            <person name="Hubbard S.S."/>
            <person name="Banfield J.F."/>
        </authorList>
    </citation>
    <scope>NUCLEOTIDE SEQUENCE [LARGE SCALE GENOMIC DNA]</scope>
</reference>
<proteinExistence type="predicted"/>
<dbReference type="SUPFAM" id="SSF49503">
    <property type="entry name" value="Cupredoxins"/>
    <property type="match status" value="1"/>
</dbReference>
<dbReference type="STRING" id="1798692.A3G00_00415"/>
<protein>
    <recommendedName>
        <fullName evidence="1">EfeO-type cupredoxin-like domain-containing protein</fullName>
    </recommendedName>
</protein>
<sequence>MTQYGSGYSPNFFTVKKGIKTRWVINSTNPYSCASSLVVPKYRINKYLEKGENIVEFTPTEAGDIHFSCSMGMYRGIIKVE</sequence>
<dbReference type="AlphaFoldDB" id="A0A1F6MV64"/>
<feature type="domain" description="EfeO-type cupredoxin-like" evidence="1">
    <location>
        <begin position="7"/>
        <end position="78"/>
    </location>
</feature>
<dbReference type="InterPro" id="IPR028096">
    <property type="entry name" value="EfeO_Cupredoxin"/>
</dbReference>
<evidence type="ECO:0000259" key="1">
    <source>
        <dbReference type="Pfam" id="PF13473"/>
    </source>
</evidence>